<dbReference type="InterPro" id="IPR011663">
    <property type="entry name" value="UTRA"/>
</dbReference>
<dbReference type="SUPFAM" id="SSF64288">
    <property type="entry name" value="Chorismate lyase-like"/>
    <property type="match status" value="1"/>
</dbReference>
<dbReference type="InterPro" id="IPR036388">
    <property type="entry name" value="WH-like_DNA-bd_sf"/>
</dbReference>
<dbReference type="CDD" id="cd07377">
    <property type="entry name" value="WHTH_GntR"/>
    <property type="match status" value="1"/>
</dbReference>
<keyword evidence="1" id="KW-0805">Transcription regulation</keyword>
<keyword evidence="2" id="KW-0238">DNA-binding</keyword>
<keyword evidence="3" id="KW-0804">Transcription</keyword>
<dbReference type="Pfam" id="PF07702">
    <property type="entry name" value="UTRA"/>
    <property type="match status" value="1"/>
</dbReference>
<evidence type="ECO:0000313" key="6">
    <source>
        <dbReference type="Proteomes" id="UP001523566"/>
    </source>
</evidence>
<dbReference type="InterPro" id="IPR000524">
    <property type="entry name" value="Tscrpt_reg_HTH_GntR"/>
</dbReference>
<gene>
    <name evidence="5" type="ORF">NK125_10670</name>
</gene>
<sequence length="393" mass="46289">MIRRCTNKDVDKLMKYLEEEEAYKRFLVANMEENGLDSSMQKVYIDDDTGIIKGVYLCYYKNLMVYSKDNTVNQEFLKDLFVETRFDLIWGKTKTMVKIGEEYKEYTLFTDSIYPLTKTKLLMSDCKSTRRAIFRFIEEHNESKVSEEEDSWAALIYEKRVNEKASYLSIYNWLREDIVSGQYQTGSRLPSENILSDKYNVSRNTVRQALTVLNQDGYIEKKQGKGTYVVYNQETKEKGKFYNYLFEDVLEEITDVESNPKIIRGDKQSRFILGLKEEEKLIESQVVCWNYDKAIGMACVQVPVSILSMSGVDIESKDEIDTFITRNLYYRINESDFTIEARKPTKDSAHLLNPGKDSCVLYMEQVAYDSNQRIIGRIRYYFLSDKYCIQYRR</sequence>
<dbReference type="Gene3D" id="1.10.10.10">
    <property type="entry name" value="Winged helix-like DNA-binding domain superfamily/Winged helix DNA-binding domain"/>
    <property type="match status" value="1"/>
</dbReference>
<accession>A0ABT1EAM2</accession>
<name>A0ABT1EAM2_9FIRM</name>
<organism evidence="5 6">
    <name type="scientific">Aequitasia blattaphilus</name>
    <dbReference type="NCBI Taxonomy" id="2949332"/>
    <lineage>
        <taxon>Bacteria</taxon>
        <taxon>Bacillati</taxon>
        <taxon>Bacillota</taxon>
        <taxon>Clostridia</taxon>
        <taxon>Lachnospirales</taxon>
        <taxon>Lachnospiraceae</taxon>
        <taxon>Aequitasia</taxon>
    </lineage>
</organism>
<feature type="domain" description="HTH gntR-type" evidence="4">
    <location>
        <begin position="164"/>
        <end position="232"/>
    </location>
</feature>
<evidence type="ECO:0000256" key="3">
    <source>
        <dbReference type="ARBA" id="ARBA00023163"/>
    </source>
</evidence>
<evidence type="ECO:0000259" key="4">
    <source>
        <dbReference type="PROSITE" id="PS50949"/>
    </source>
</evidence>
<evidence type="ECO:0000256" key="1">
    <source>
        <dbReference type="ARBA" id="ARBA00023015"/>
    </source>
</evidence>
<keyword evidence="6" id="KW-1185">Reference proteome</keyword>
<dbReference type="EMBL" id="JAMZFW010000015">
    <property type="protein sequence ID" value="MCP1102880.1"/>
    <property type="molecule type" value="Genomic_DNA"/>
</dbReference>
<evidence type="ECO:0000313" key="5">
    <source>
        <dbReference type="EMBL" id="MCP1102880.1"/>
    </source>
</evidence>
<dbReference type="Proteomes" id="UP001523566">
    <property type="component" value="Unassembled WGS sequence"/>
</dbReference>
<comment type="caution">
    <text evidence="5">The sequence shown here is derived from an EMBL/GenBank/DDBJ whole genome shotgun (WGS) entry which is preliminary data.</text>
</comment>
<evidence type="ECO:0000256" key="2">
    <source>
        <dbReference type="ARBA" id="ARBA00023125"/>
    </source>
</evidence>
<dbReference type="PANTHER" id="PTHR44846:SF1">
    <property type="entry name" value="MANNOSYL-D-GLYCERATE TRANSPORT_METABOLISM SYSTEM REPRESSOR MNGR-RELATED"/>
    <property type="match status" value="1"/>
</dbReference>
<dbReference type="Gene3D" id="3.40.1410.10">
    <property type="entry name" value="Chorismate lyase-like"/>
    <property type="match status" value="1"/>
</dbReference>
<dbReference type="SUPFAM" id="SSF46785">
    <property type="entry name" value="Winged helix' DNA-binding domain"/>
    <property type="match status" value="1"/>
</dbReference>
<dbReference type="InterPro" id="IPR036390">
    <property type="entry name" value="WH_DNA-bd_sf"/>
</dbReference>
<dbReference type="PRINTS" id="PR00035">
    <property type="entry name" value="HTHGNTR"/>
</dbReference>
<dbReference type="RefSeq" id="WP_262066667.1">
    <property type="nucleotide sequence ID" value="NZ_JAMXOD010000015.1"/>
</dbReference>
<dbReference type="PANTHER" id="PTHR44846">
    <property type="entry name" value="MANNOSYL-D-GLYCERATE TRANSPORT/METABOLISM SYSTEM REPRESSOR MNGR-RELATED"/>
    <property type="match status" value="1"/>
</dbReference>
<dbReference type="InterPro" id="IPR028978">
    <property type="entry name" value="Chorismate_lyase_/UTRA_dom_sf"/>
</dbReference>
<dbReference type="PROSITE" id="PS50949">
    <property type="entry name" value="HTH_GNTR"/>
    <property type="match status" value="1"/>
</dbReference>
<reference evidence="5 6" key="1">
    <citation type="journal article" date="2022" name="Genome Biol. Evol.">
        <title>Host diet, physiology and behaviors set the stage for Lachnospiraceae cladogenesis.</title>
        <authorList>
            <person name="Vera-Ponce De Leon A."/>
            <person name="Schneider M."/>
            <person name="Jahnes B.C."/>
            <person name="Sadowski V."/>
            <person name="Camuy-Velez L.A."/>
            <person name="Duan J."/>
            <person name="Sabree Z.L."/>
        </authorList>
    </citation>
    <scope>NUCLEOTIDE SEQUENCE [LARGE SCALE GENOMIC DNA]</scope>
    <source>
        <strain evidence="5 6">PAL113</strain>
    </source>
</reference>
<dbReference type="InterPro" id="IPR050679">
    <property type="entry name" value="Bact_HTH_transcr_reg"/>
</dbReference>
<dbReference type="Pfam" id="PF00392">
    <property type="entry name" value="GntR"/>
    <property type="match status" value="1"/>
</dbReference>
<proteinExistence type="predicted"/>
<protein>
    <submittedName>
        <fullName evidence="5">GntR family transcriptional regulator</fullName>
    </submittedName>
</protein>
<dbReference type="SMART" id="SM00345">
    <property type="entry name" value="HTH_GNTR"/>
    <property type="match status" value="1"/>
</dbReference>